<evidence type="ECO:0000256" key="7">
    <source>
        <dbReference type="ARBA" id="ARBA00023033"/>
    </source>
</evidence>
<comment type="caution">
    <text evidence="11">The sequence shown here is derived from an EMBL/GenBank/DDBJ whole genome shotgun (WGS) entry which is preliminary data.</text>
</comment>
<dbReference type="GO" id="GO:0016712">
    <property type="term" value="F:oxidoreductase activity, acting on paired donors, with incorporation or reduction of molecular oxygen, reduced flavin or flavoprotein as one donor, and incorporation of one atom of oxygen"/>
    <property type="evidence" value="ECO:0007669"/>
    <property type="project" value="InterPro"/>
</dbReference>
<keyword evidence="10" id="KW-1133">Transmembrane helix</keyword>
<dbReference type="InterPro" id="IPR047146">
    <property type="entry name" value="Cyt_P450_E_CYP52_fungi"/>
</dbReference>
<dbReference type="VEuPathDB" id="FungiDB:EMCG_01364"/>
<keyword evidence="3 8" id="KW-0349">Heme</keyword>
<dbReference type="PROSITE" id="PS00086">
    <property type="entry name" value="CYTOCHROME_P450"/>
    <property type="match status" value="1"/>
</dbReference>
<dbReference type="OrthoDB" id="1470350at2759"/>
<accession>A0A0G2J9W2</accession>
<dbReference type="GO" id="GO:0020037">
    <property type="term" value="F:heme binding"/>
    <property type="evidence" value="ECO:0007669"/>
    <property type="project" value="InterPro"/>
</dbReference>
<keyword evidence="10" id="KW-0472">Membrane</keyword>
<evidence type="ECO:0000256" key="9">
    <source>
        <dbReference type="RuleBase" id="RU000461"/>
    </source>
</evidence>
<evidence type="ECO:0000256" key="3">
    <source>
        <dbReference type="ARBA" id="ARBA00022617"/>
    </source>
</evidence>
<dbReference type="PRINTS" id="PR00464">
    <property type="entry name" value="EP450II"/>
</dbReference>
<dbReference type="AlphaFoldDB" id="A0A0G2J9W2"/>
<protein>
    <recommendedName>
        <fullName evidence="13">Cytochrome P450 alkane hydroxylase</fullName>
    </recommendedName>
</protein>
<evidence type="ECO:0000256" key="1">
    <source>
        <dbReference type="ARBA" id="ARBA00001971"/>
    </source>
</evidence>
<feature type="binding site" description="axial binding residue" evidence="8">
    <location>
        <position position="453"/>
    </location>
    <ligand>
        <name>heme</name>
        <dbReference type="ChEBI" id="CHEBI:30413"/>
    </ligand>
    <ligandPart>
        <name>Fe</name>
        <dbReference type="ChEBI" id="CHEBI:18248"/>
    </ligandPart>
</feature>
<keyword evidence="4 8" id="KW-0479">Metal-binding</keyword>
<dbReference type="InterPro" id="IPR017972">
    <property type="entry name" value="Cyt_P450_CS"/>
</dbReference>
<dbReference type="Gene3D" id="1.10.630.10">
    <property type="entry name" value="Cytochrome P450"/>
    <property type="match status" value="1"/>
</dbReference>
<gene>
    <name evidence="11" type="ORF">EMCG_01364</name>
</gene>
<dbReference type="Proteomes" id="UP000034164">
    <property type="component" value="Unassembled WGS sequence"/>
</dbReference>
<evidence type="ECO:0000313" key="11">
    <source>
        <dbReference type="EMBL" id="KKZ64676.1"/>
    </source>
</evidence>
<reference evidence="12" key="1">
    <citation type="journal article" date="2015" name="PLoS Genet.">
        <title>The dynamic genome and transcriptome of the human fungal pathogen Blastomyces and close relative Emmonsia.</title>
        <authorList>
            <person name="Munoz J.F."/>
            <person name="Gauthier G.M."/>
            <person name="Desjardins C.A."/>
            <person name="Gallo J.E."/>
            <person name="Holder J."/>
            <person name="Sullivan T.D."/>
            <person name="Marty A.J."/>
            <person name="Carmen J.C."/>
            <person name="Chen Z."/>
            <person name="Ding L."/>
            <person name="Gujja S."/>
            <person name="Magrini V."/>
            <person name="Misas E."/>
            <person name="Mitreva M."/>
            <person name="Priest M."/>
            <person name="Saif S."/>
            <person name="Whiston E.A."/>
            <person name="Young S."/>
            <person name="Zeng Q."/>
            <person name="Goldman W.E."/>
            <person name="Mardis E.R."/>
            <person name="Taylor J.W."/>
            <person name="McEwen J.G."/>
            <person name="Clay O.K."/>
            <person name="Klein B.S."/>
            <person name="Cuomo C.A."/>
        </authorList>
    </citation>
    <scope>NUCLEOTIDE SEQUENCE [LARGE SCALE GENOMIC DNA]</scope>
    <source>
        <strain evidence="12">UAMH 3008</strain>
    </source>
</reference>
<feature type="transmembrane region" description="Helical" evidence="10">
    <location>
        <begin position="6"/>
        <end position="26"/>
    </location>
</feature>
<dbReference type="InterPro" id="IPR036396">
    <property type="entry name" value="Cyt_P450_sf"/>
</dbReference>
<name>A0A0G2J9W2_9EURO</name>
<dbReference type="SUPFAM" id="SSF48264">
    <property type="entry name" value="Cytochrome P450"/>
    <property type="match status" value="1"/>
</dbReference>
<dbReference type="EMBL" id="LCZI01000757">
    <property type="protein sequence ID" value="KKZ64676.1"/>
    <property type="molecule type" value="Genomic_DNA"/>
</dbReference>
<dbReference type="PRINTS" id="PR00385">
    <property type="entry name" value="P450"/>
</dbReference>
<dbReference type="InterPro" id="IPR002974">
    <property type="entry name" value="Cyt_P450_E_CYP52_ascomycetes"/>
</dbReference>
<evidence type="ECO:0000256" key="10">
    <source>
        <dbReference type="SAM" id="Phobius"/>
    </source>
</evidence>
<dbReference type="PANTHER" id="PTHR24287:SF17">
    <property type="entry name" value="P450, PUTATIVE (EUROFUNG)-RELATED"/>
    <property type="match status" value="1"/>
</dbReference>
<sequence length="505" mass="57421">MLSLIHLLVGGLGFFGLYQTFLYLTVGAARRKLAKENSCKPPPAYPHKDPFLGLDLTLKLGKYKANNTILEEGQNRFKTFGNTYSLNSIGIPVVTTCEPENIKCMLSLKFQDYEINALRKEGFHGVFGHGIFTTDGAQWEHSRTMLRPNFNRSQVADLGIFETHIQNLIKAIPTDGSTVDLQPLFFDLTLDSATEFLFGESANTLHKSASPLTGENFGEAFTYCTTAIGNSLRIGRLDRYYKTDKRFDKDQKLIHDFADRYVMKAIEHHENEKHGRLPLHEKGGRYVFLHELAKQTQDPLALRSETLNILLAGRDTTASLLANVWNIIPKRPDVWSKLLVEVDQLDGRKPTFEEMKNMKYLKYMLNECLRLWPVVPNNARAAIRDTILPRGGGPDGKSPILLKKGTTLAYSVYSMHRREDIYGPDAAEFRPERWESIRPGWEYLPFNGGPRICLGQQFALTEASYTTIRLMQHFRTVESRDPEPWTEWITITCASHFGAKVSLKP</sequence>
<dbReference type="PRINTS" id="PR01239">
    <property type="entry name" value="EP450IICYP52"/>
</dbReference>
<dbReference type="InterPro" id="IPR002402">
    <property type="entry name" value="Cyt_P450_E_grp-II"/>
</dbReference>
<evidence type="ECO:0000256" key="2">
    <source>
        <dbReference type="ARBA" id="ARBA00010617"/>
    </source>
</evidence>
<comment type="cofactor">
    <cofactor evidence="1 8">
        <name>heme</name>
        <dbReference type="ChEBI" id="CHEBI:30413"/>
    </cofactor>
</comment>
<keyword evidence="7 9" id="KW-0503">Monooxygenase</keyword>
<keyword evidence="5 9" id="KW-0560">Oxidoreductase</keyword>
<keyword evidence="6 8" id="KW-0408">Iron</keyword>
<dbReference type="InterPro" id="IPR001128">
    <property type="entry name" value="Cyt_P450"/>
</dbReference>
<dbReference type="CDD" id="cd11063">
    <property type="entry name" value="CYP52"/>
    <property type="match status" value="1"/>
</dbReference>
<evidence type="ECO:0000256" key="8">
    <source>
        <dbReference type="PIRSR" id="PIRSR602402-1"/>
    </source>
</evidence>
<evidence type="ECO:0000313" key="12">
    <source>
        <dbReference type="Proteomes" id="UP000034164"/>
    </source>
</evidence>
<evidence type="ECO:0000256" key="4">
    <source>
        <dbReference type="ARBA" id="ARBA00022723"/>
    </source>
</evidence>
<comment type="similarity">
    <text evidence="2 9">Belongs to the cytochrome P450 family.</text>
</comment>
<dbReference type="PANTHER" id="PTHR24287">
    <property type="entry name" value="P450, PUTATIVE (EUROFUNG)-RELATED"/>
    <property type="match status" value="1"/>
</dbReference>
<evidence type="ECO:0000256" key="6">
    <source>
        <dbReference type="ARBA" id="ARBA00023004"/>
    </source>
</evidence>
<proteinExistence type="inferred from homology"/>
<organism evidence="11 12">
    <name type="scientific">[Emmonsia] crescens</name>
    <dbReference type="NCBI Taxonomy" id="73230"/>
    <lineage>
        <taxon>Eukaryota</taxon>
        <taxon>Fungi</taxon>
        <taxon>Dikarya</taxon>
        <taxon>Ascomycota</taxon>
        <taxon>Pezizomycotina</taxon>
        <taxon>Eurotiomycetes</taxon>
        <taxon>Eurotiomycetidae</taxon>
        <taxon>Onygenales</taxon>
        <taxon>Ajellomycetaceae</taxon>
        <taxon>Emergomyces</taxon>
    </lineage>
</organism>
<evidence type="ECO:0000256" key="5">
    <source>
        <dbReference type="ARBA" id="ARBA00023002"/>
    </source>
</evidence>
<evidence type="ECO:0008006" key="13">
    <source>
        <dbReference type="Google" id="ProtNLM"/>
    </source>
</evidence>
<keyword evidence="10" id="KW-0812">Transmembrane</keyword>
<dbReference type="GO" id="GO:0005506">
    <property type="term" value="F:iron ion binding"/>
    <property type="evidence" value="ECO:0007669"/>
    <property type="project" value="InterPro"/>
</dbReference>
<dbReference type="Pfam" id="PF00067">
    <property type="entry name" value="p450"/>
    <property type="match status" value="1"/>
</dbReference>